<dbReference type="InterPro" id="IPR024276">
    <property type="entry name" value="CCAP"/>
</dbReference>
<proteinExistence type="predicted"/>
<dbReference type="OrthoDB" id="6513218at2759"/>
<protein>
    <recommendedName>
        <fullName evidence="4">Cardioactive peptide</fullName>
    </recommendedName>
</protein>
<keyword evidence="3" id="KW-1185">Reference proteome</keyword>
<dbReference type="Proteomes" id="UP000192247">
    <property type="component" value="Unassembled WGS sequence"/>
</dbReference>
<dbReference type="AlphaFoldDB" id="A0A1V9XB20"/>
<organism evidence="2 3">
    <name type="scientific">Tropilaelaps mercedesae</name>
    <dbReference type="NCBI Taxonomy" id="418985"/>
    <lineage>
        <taxon>Eukaryota</taxon>
        <taxon>Metazoa</taxon>
        <taxon>Ecdysozoa</taxon>
        <taxon>Arthropoda</taxon>
        <taxon>Chelicerata</taxon>
        <taxon>Arachnida</taxon>
        <taxon>Acari</taxon>
        <taxon>Parasitiformes</taxon>
        <taxon>Mesostigmata</taxon>
        <taxon>Gamasina</taxon>
        <taxon>Dermanyssoidea</taxon>
        <taxon>Laelapidae</taxon>
        <taxon>Tropilaelaps</taxon>
    </lineage>
</organism>
<evidence type="ECO:0008006" key="4">
    <source>
        <dbReference type="Google" id="ProtNLM"/>
    </source>
</evidence>
<comment type="caution">
    <text evidence="2">The sequence shown here is derived from an EMBL/GenBank/DDBJ whole genome shotgun (WGS) entry which is preliminary data.</text>
</comment>
<gene>
    <name evidence="2" type="ORF">BIW11_04106</name>
</gene>
<evidence type="ECO:0000313" key="2">
    <source>
        <dbReference type="EMBL" id="OQR70734.1"/>
    </source>
</evidence>
<evidence type="ECO:0000313" key="3">
    <source>
        <dbReference type="Proteomes" id="UP000192247"/>
    </source>
</evidence>
<name>A0A1V9XB20_9ACAR</name>
<sequence>MPVSTDIGGKSCSVEKTRKEDAPGPVGLQKRPFCNAFTGCAGKRAPFALPSSDRQRIRFFRKFNTIDNSDSDEYVADNTNYDREMIQE</sequence>
<reference evidence="2 3" key="1">
    <citation type="journal article" date="2017" name="Gigascience">
        <title>Draft genome of the honey bee ectoparasitic mite, Tropilaelaps mercedesae, is shaped by the parasitic life history.</title>
        <authorList>
            <person name="Dong X."/>
            <person name="Armstrong S.D."/>
            <person name="Xia D."/>
            <person name="Makepeace B.L."/>
            <person name="Darby A.C."/>
            <person name="Kadowaki T."/>
        </authorList>
    </citation>
    <scope>NUCLEOTIDE SEQUENCE [LARGE SCALE GENOMIC DNA]</scope>
    <source>
        <strain evidence="2">Wuxi-XJTLU</strain>
    </source>
</reference>
<feature type="compositionally biased region" description="Basic and acidic residues" evidence="1">
    <location>
        <begin position="13"/>
        <end position="22"/>
    </location>
</feature>
<accession>A0A1V9XB20</accession>
<dbReference type="EMBL" id="MNPL01016430">
    <property type="protein sequence ID" value="OQR70734.1"/>
    <property type="molecule type" value="Genomic_DNA"/>
</dbReference>
<feature type="region of interest" description="Disordered" evidence="1">
    <location>
        <begin position="1"/>
        <end position="24"/>
    </location>
</feature>
<evidence type="ECO:0000256" key="1">
    <source>
        <dbReference type="SAM" id="MobiDB-lite"/>
    </source>
</evidence>
<dbReference type="Pfam" id="PF11105">
    <property type="entry name" value="CCAP"/>
    <property type="match status" value="1"/>
</dbReference>
<dbReference type="InParanoid" id="A0A1V9XB20"/>